<proteinExistence type="inferred from homology"/>
<dbReference type="Gene3D" id="3.40.50.620">
    <property type="entry name" value="HUPs"/>
    <property type="match status" value="1"/>
</dbReference>
<dbReference type="GO" id="GO:0000309">
    <property type="term" value="F:nicotinamide-nucleotide adenylyltransferase activity"/>
    <property type="evidence" value="ECO:0007669"/>
    <property type="project" value="UniProtKB-EC"/>
</dbReference>
<gene>
    <name evidence="5" type="ORF">ASZ90_015244</name>
</gene>
<accession>A0A0W8F2K7</accession>
<dbReference type="SUPFAM" id="SSF52374">
    <property type="entry name" value="Nucleotidylyl transferase"/>
    <property type="match status" value="1"/>
</dbReference>
<dbReference type="NCBIfam" id="TIGR01527">
    <property type="entry name" value="arch_NMN_Atrans"/>
    <property type="match status" value="1"/>
</dbReference>
<dbReference type="GO" id="GO:0005737">
    <property type="term" value="C:cytoplasm"/>
    <property type="evidence" value="ECO:0007669"/>
    <property type="project" value="InterPro"/>
</dbReference>
<reference evidence="5" key="1">
    <citation type="journal article" date="2015" name="Proc. Natl. Acad. Sci. U.S.A.">
        <title>Networks of energetic and metabolic interactions define dynamics in microbial communities.</title>
        <authorList>
            <person name="Embree M."/>
            <person name="Liu J.K."/>
            <person name="Al-Bassam M.M."/>
            <person name="Zengler K."/>
        </authorList>
    </citation>
    <scope>NUCLEOTIDE SEQUENCE</scope>
</reference>
<dbReference type="InterPro" id="IPR006418">
    <property type="entry name" value="NMN_Atrans_arc"/>
</dbReference>
<dbReference type="NCBIfam" id="NF002243">
    <property type="entry name" value="PRK01153.1"/>
    <property type="match status" value="1"/>
</dbReference>
<keyword evidence="2 5" id="KW-0808">Transferase</keyword>
<feature type="domain" description="Cytidyltransferase-like" evidence="4">
    <location>
        <begin position="5"/>
        <end position="133"/>
    </location>
</feature>
<dbReference type="EC" id="2.7.7.1" evidence="5"/>
<evidence type="ECO:0000256" key="3">
    <source>
        <dbReference type="ARBA" id="ARBA00022695"/>
    </source>
</evidence>
<comment type="caution">
    <text evidence="5">The sequence shown here is derived from an EMBL/GenBank/DDBJ whole genome shotgun (WGS) entry which is preliminary data.</text>
</comment>
<keyword evidence="3 5" id="KW-0548">Nucleotidyltransferase</keyword>
<dbReference type="Pfam" id="PF01467">
    <property type="entry name" value="CTP_transf_like"/>
    <property type="match status" value="1"/>
</dbReference>
<comment type="similarity">
    <text evidence="1">Belongs to the archaeal NMN adenylyltransferase family.</text>
</comment>
<name>A0A0W8F2K7_9ZZZZ</name>
<dbReference type="PANTHER" id="PTHR21342:SF0">
    <property type="entry name" value="BIFUNCTIONAL NMN ADENYLYLTRANSFERASE_NUDIX HYDROLASE"/>
    <property type="match status" value="1"/>
</dbReference>
<evidence type="ECO:0000256" key="1">
    <source>
        <dbReference type="ARBA" id="ARBA00010124"/>
    </source>
</evidence>
<dbReference type="AlphaFoldDB" id="A0A0W8F2K7"/>
<evidence type="ECO:0000259" key="4">
    <source>
        <dbReference type="Pfam" id="PF01467"/>
    </source>
</evidence>
<dbReference type="GO" id="GO:0009435">
    <property type="term" value="P:NAD+ biosynthetic process"/>
    <property type="evidence" value="ECO:0007669"/>
    <property type="project" value="InterPro"/>
</dbReference>
<dbReference type="NCBIfam" id="TIGR00125">
    <property type="entry name" value="cyt_tran_rel"/>
    <property type="match status" value="1"/>
</dbReference>
<dbReference type="HAMAP" id="MF_00243">
    <property type="entry name" value="NMN_adenylyltr"/>
    <property type="match status" value="1"/>
</dbReference>
<evidence type="ECO:0000256" key="2">
    <source>
        <dbReference type="ARBA" id="ARBA00022679"/>
    </source>
</evidence>
<sequence length="176" mass="20398">MTRAFYIGRFQPYHNGHQYVLEQIAQKVDAIVIGVGSAQLSHEQQNPFTAGERILMITGSLRKVRIPIYVIPIEDIRRNALWVAHVRSMVPPFDMIYSSNPLVMRLFEEEGILVQSPALYERQLHSGTEIRRRMLRGENWEHLVPPEVAVVVREIDGVERIRQIARNDCEEGELQR</sequence>
<dbReference type="InterPro" id="IPR004821">
    <property type="entry name" value="Cyt_trans-like"/>
</dbReference>
<protein>
    <submittedName>
        <fullName evidence="5">Nicotinamide-nucleotide adenylyltransferase, nadm family</fullName>
        <ecNumber evidence="5">2.7.7.1</ecNumber>
    </submittedName>
</protein>
<dbReference type="EMBL" id="LNQE01001586">
    <property type="protein sequence ID" value="KUG15120.1"/>
    <property type="molecule type" value="Genomic_DNA"/>
</dbReference>
<evidence type="ECO:0000313" key="5">
    <source>
        <dbReference type="EMBL" id="KUG15120.1"/>
    </source>
</evidence>
<dbReference type="PANTHER" id="PTHR21342">
    <property type="entry name" value="PHOSPHOPANTETHEINE ADENYLYLTRANSFERASE"/>
    <property type="match status" value="1"/>
</dbReference>
<dbReference type="InterPro" id="IPR014729">
    <property type="entry name" value="Rossmann-like_a/b/a_fold"/>
</dbReference>
<organism evidence="5">
    <name type="scientific">hydrocarbon metagenome</name>
    <dbReference type="NCBI Taxonomy" id="938273"/>
    <lineage>
        <taxon>unclassified sequences</taxon>
        <taxon>metagenomes</taxon>
        <taxon>ecological metagenomes</taxon>
    </lineage>
</organism>